<keyword evidence="1" id="KW-0175">Coiled coil</keyword>
<accession>A0ABD5QK35</accession>
<sequence>MKRILSKGSDLPFVHESVGWNESANFKDYDIVFVNLRTLEENSEDYDHPYNKSEDSPCIFDSSDVATFLNEFGYMVVYLPDEPIVNMGNTTDTSPTTLHQIPETGVAEGREGEINQPQESPSDLSDEYDLMDWLPCSTTLKTDEEGESVGVVNGDWEWYFGNTFKWDKIIQLEVGKRYYSESIAENSYGKKIAGKVSNNGYIALIPPHYGRSYSQFVKSTLEQVFDIESGVKGRSPPSWLSEFTLPEEESIEESIDSKKAEIEDLEEELDALTDYKGLLYETSTRLEEITRKVLRELGFTVEDEELGKRDGVLHTEETKYVLEITGTTGGVKLSKGRQLDEWVENVVAESIEKEISGLLIVNLEMDMAPEERDIRIEPNVESYMKRRGDYKVLTTLDLYKLVKRDLEVGVEKEDIEKIFDQDETLLSLPEDLQD</sequence>
<proteinExistence type="predicted"/>
<comment type="caution">
    <text evidence="2">The sequence shown here is derived from an EMBL/GenBank/DDBJ whole genome shotgun (WGS) entry which is preliminary data.</text>
</comment>
<dbReference type="RefSeq" id="WP_224828799.1">
    <property type="nucleotide sequence ID" value="NZ_JAIVEF010000010.1"/>
</dbReference>
<gene>
    <name evidence="2" type="ORF">ACFPFO_20615</name>
</gene>
<keyword evidence="3" id="KW-1185">Reference proteome</keyword>
<dbReference type="Proteomes" id="UP001595925">
    <property type="component" value="Unassembled WGS sequence"/>
</dbReference>
<feature type="coiled-coil region" evidence="1">
    <location>
        <begin position="248"/>
        <end position="275"/>
    </location>
</feature>
<reference evidence="2 3" key="1">
    <citation type="journal article" date="2019" name="Int. J. Syst. Evol. Microbiol.">
        <title>The Global Catalogue of Microorganisms (GCM) 10K type strain sequencing project: providing services to taxonomists for standard genome sequencing and annotation.</title>
        <authorList>
            <consortium name="The Broad Institute Genomics Platform"/>
            <consortium name="The Broad Institute Genome Sequencing Center for Infectious Disease"/>
            <person name="Wu L."/>
            <person name="Ma J."/>
        </authorList>
    </citation>
    <scope>NUCLEOTIDE SEQUENCE [LARGE SCALE GENOMIC DNA]</scope>
    <source>
        <strain evidence="2 3">CGMCC 1.15824</strain>
    </source>
</reference>
<dbReference type="EMBL" id="JBHSJG010000063">
    <property type="protein sequence ID" value="MFC4990103.1"/>
    <property type="molecule type" value="Genomic_DNA"/>
</dbReference>
<evidence type="ECO:0000256" key="1">
    <source>
        <dbReference type="SAM" id="Coils"/>
    </source>
</evidence>
<evidence type="ECO:0000313" key="3">
    <source>
        <dbReference type="Proteomes" id="UP001595925"/>
    </source>
</evidence>
<dbReference type="AlphaFoldDB" id="A0ABD5QK35"/>
<evidence type="ECO:0008006" key="4">
    <source>
        <dbReference type="Google" id="ProtNLM"/>
    </source>
</evidence>
<organism evidence="2 3">
    <name type="scientific">Saliphagus infecundisoli</name>
    <dbReference type="NCBI Taxonomy" id="1849069"/>
    <lineage>
        <taxon>Archaea</taxon>
        <taxon>Methanobacteriati</taxon>
        <taxon>Methanobacteriota</taxon>
        <taxon>Stenosarchaea group</taxon>
        <taxon>Halobacteria</taxon>
        <taxon>Halobacteriales</taxon>
        <taxon>Natrialbaceae</taxon>
        <taxon>Saliphagus</taxon>
    </lineage>
</organism>
<evidence type="ECO:0000313" key="2">
    <source>
        <dbReference type="EMBL" id="MFC4990103.1"/>
    </source>
</evidence>
<protein>
    <recommendedName>
        <fullName evidence="4">Restriction endonuclease</fullName>
    </recommendedName>
</protein>
<name>A0ABD5QK35_9EURY</name>